<comment type="caution">
    <text evidence="5">The sequence shown here is derived from an EMBL/GenBank/DDBJ whole genome shotgun (WGS) entry which is preliminary data.</text>
</comment>
<dbReference type="Proteomes" id="UP000326396">
    <property type="component" value="Linkage Group LG6"/>
</dbReference>
<keyword evidence="2" id="KW-0131">Cell cycle</keyword>
<dbReference type="Pfam" id="PF00134">
    <property type="entry name" value="Cyclin_N"/>
    <property type="match status" value="1"/>
</dbReference>
<organism evidence="5 6">
    <name type="scientific">Mikania micrantha</name>
    <name type="common">bitter vine</name>
    <dbReference type="NCBI Taxonomy" id="192012"/>
    <lineage>
        <taxon>Eukaryota</taxon>
        <taxon>Viridiplantae</taxon>
        <taxon>Streptophyta</taxon>
        <taxon>Embryophyta</taxon>
        <taxon>Tracheophyta</taxon>
        <taxon>Spermatophyta</taxon>
        <taxon>Magnoliopsida</taxon>
        <taxon>eudicotyledons</taxon>
        <taxon>Gunneridae</taxon>
        <taxon>Pentapetalae</taxon>
        <taxon>asterids</taxon>
        <taxon>campanulids</taxon>
        <taxon>Asterales</taxon>
        <taxon>Asteraceae</taxon>
        <taxon>Asteroideae</taxon>
        <taxon>Heliantheae alliance</taxon>
        <taxon>Eupatorieae</taxon>
        <taxon>Mikania</taxon>
    </lineage>
</organism>
<dbReference type="InterPro" id="IPR039361">
    <property type="entry name" value="Cyclin"/>
</dbReference>
<gene>
    <name evidence="5" type="ORF">E3N88_31733</name>
</gene>
<protein>
    <recommendedName>
        <fullName evidence="4">Cyclin-like domain-containing protein</fullName>
    </recommendedName>
</protein>
<dbReference type="PANTHER" id="PTHR10177">
    <property type="entry name" value="CYCLINS"/>
    <property type="match status" value="1"/>
</dbReference>
<keyword evidence="6" id="KW-1185">Reference proteome</keyword>
<feature type="domain" description="Cyclin-like" evidence="4">
    <location>
        <begin position="106"/>
        <end position="193"/>
    </location>
</feature>
<dbReference type="AlphaFoldDB" id="A0A5N6M6H3"/>
<dbReference type="InterPro" id="IPR006671">
    <property type="entry name" value="Cyclin_N"/>
</dbReference>
<keyword evidence="3" id="KW-0195">Cyclin</keyword>
<dbReference type="InterPro" id="IPR036915">
    <property type="entry name" value="Cyclin-like_sf"/>
</dbReference>
<dbReference type="SMART" id="SM00385">
    <property type="entry name" value="CYCLIN"/>
    <property type="match status" value="1"/>
</dbReference>
<dbReference type="Gene3D" id="1.10.472.10">
    <property type="entry name" value="Cyclin-like"/>
    <property type="match status" value="2"/>
</dbReference>
<dbReference type="GO" id="GO:0051301">
    <property type="term" value="P:cell division"/>
    <property type="evidence" value="ECO:0007669"/>
    <property type="project" value="UniProtKB-KW"/>
</dbReference>
<evidence type="ECO:0000259" key="4">
    <source>
        <dbReference type="SMART" id="SM00385"/>
    </source>
</evidence>
<dbReference type="SUPFAM" id="SSF47954">
    <property type="entry name" value="Cyclin-like"/>
    <property type="match status" value="1"/>
</dbReference>
<name>A0A5N6M6H3_9ASTR</name>
<sequence length="360" mass="41429">MTQLTPCTILDRKNGVLEVTDDHQFLLCDEVWDMSPVDSACSSNGYTPRKHGNNVDNSMNPITKQDFEHLFDAYVQKEIKYMTGLGYINLLQTNHSVAICRLKAINWFIHCQRRFNFCIGSVFKALNYLDRFIDMNKCHGWSYWMMELLSLASLTIAIKFGETCPPSLREIQEGLEYCFDAKLIQKMEMKILKSLGWELNSVTSCTYAQLIECELHNHLKLVGRSRLHEILLASSLDVKMLEYRPCVIAMSGLRCVLEDEQCLSHITSFIPKDQTQNIQSCYNKMQEILVGCEKSESNRNPSSPDTVLTKELQVAMNDAQIDLSFIDEPAMKDSNMIKRKRVMEDDDDDDCAIKHKKYVN</sequence>
<comment type="similarity">
    <text evidence="3">Belongs to the cyclin family.</text>
</comment>
<dbReference type="EMBL" id="SZYD01000016">
    <property type="protein sequence ID" value="KAD3336214.1"/>
    <property type="molecule type" value="Genomic_DNA"/>
</dbReference>
<evidence type="ECO:0000313" key="6">
    <source>
        <dbReference type="Proteomes" id="UP000326396"/>
    </source>
</evidence>
<evidence type="ECO:0000256" key="2">
    <source>
        <dbReference type="ARBA" id="ARBA00023306"/>
    </source>
</evidence>
<accession>A0A5N6M6H3</accession>
<dbReference type="InterPro" id="IPR013763">
    <property type="entry name" value="Cyclin-like_dom"/>
</dbReference>
<keyword evidence="1" id="KW-0132">Cell division</keyword>
<proteinExistence type="inferred from homology"/>
<evidence type="ECO:0000256" key="3">
    <source>
        <dbReference type="RuleBase" id="RU000383"/>
    </source>
</evidence>
<evidence type="ECO:0000313" key="5">
    <source>
        <dbReference type="EMBL" id="KAD3336214.1"/>
    </source>
</evidence>
<dbReference type="OrthoDB" id="62at2759"/>
<reference evidence="5 6" key="1">
    <citation type="submission" date="2019-05" db="EMBL/GenBank/DDBJ databases">
        <title>Mikania micrantha, genome provides insights into the molecular mechanism of rapid growth.</title>
        <authorList>
            <person name="Liu B."/>
        </authorList>
    </citation>
    <scope>NUCLEOTIDE SEQUENCE [LARGE SCALE GENOMIC DNA]</scope>
    <source>
        <strain evidence="5">NLD-2019</strain>
        <tissue evidence="5">Leaf</tissue>
    </source>
</reference>
<evidence type="ECO:0000256" key="1">
    <source>
        <dbReference type="ARBA" id="ARBA00022618"/>
    </source>
</evidence>